<reference evidence="2" key="1">
    <citation type="submission" date="2020-05" db="EMBL/GenBank/DDBJ databases">
        <title>Classification of alakaliphilic streptomycetes isolated from an alkaline soil next to Lonar Crater, India and a proposal for the recognition of Streptomyces alkaliterrae sp. nov.</title>
        <authorList>
            <person name="Golinska P."/>
        </authorList>
    </citation>
    <scope>NUCLEOTIDE SEQUENCE [LARGE SCALE GENOMIC DNA]</scope>
    <source>
        <strain evidence="2">OF3</strain>
    </source>
</reference>
<dbReference type="EMBL" id="JABJWZ010000021">
    <property type="protein sequence ID" value="MBB1252621.1"/>
    <property type="molecule type" value="Genomic_DNA"/>
</dbReference>
<gene>
    <name evidence="1" type="ORF">H3146_04440</name>
</gene>
<dbReference type="AlphaFoldDB" id="A0A7W3WHT3"/>
<comment type="caution">
    <text evidence="1">The sequence shown here is derived from an EMBL/GenBank/DDBJ whole genome shotgun (WGS) entry which is preliminary data.</text>
</comment>
<organism evidence="1 2">
    <name type="scientific">Streptomyces alkaliterrae</name>
    <dbReference type="NCBI Taxonomy" id="2213162"/>
    <lineage>
        <taxon>Bacteria</taxon>
        <taxon>Bacillati</taxon>
        <taxon>Actinomycetota</taxon>
        <taxon>Actinomycetes</taxon>
        <taxon>Kitasatosporales</taxon>
        <taxon>Streptomycetaceae</taxon>
        <taxon>Streptomyces</taxon>
    </lineage>
</organism>
<name>A0A7W3WHT3_9ACTN</name>
<proteinExistence type="predicted"/>
<evidence type="ECO:0000313" key="1">
    <source>
        <dbReference type="EMBL" id="MBB1252621.1"/>
    </source>
</evidence>
<dbReference type="RefSeq" id="WP_181353539.1">
    <property type="nucleotide sequence ID" value="NZ_JABJWZ010000021.1"/>
</dbReference>
<sequence>MENYTGPVGGADVALRGDITLPGGGTHGLNLIPAGIGEPRNLLNVEIIAGPNDIRRMTDTFALMKHTTGAPGRSGRGAIAFTVPKSPYLKGFSTDVLCEGTTHINRVTKMTGKIPINGAGGFELVDFNVSRDPV</sequence>
<dbReference type="Proteomes" id="UP000525686">
    <property type="component" value="Unassembled WGS sequence"/>
</dbReference>
<accession>A0A7W3WHT3</accession>
<evidence type="ECO:0000313" key="2">
    <source>
        <dbReference type="Proteomes" id="UP000525686"/>
    </source>
</evidence>
<protein>
    <submittedName>
        <fullName evidence="1">Uncharacterized protein</fullName>
    </submittedName>
</protein>